<dbReference type="RefSeq" id="WP_307345761.1">
    <property type="nucleotide sequence ID" value="NZ_JAUSVS010000001.1"/>
</dbReference>
<dbReference type="GO" id="GO:0003677">
    <property type="term" value="F:DNA binding"/>
    <property type="evidence" value="ECO:0007669"/>
    <property type="project" value="UniProtKB-KW"/>
</dbReference>
<evidence type="ECO:0000313" key="7">
    <source>
        <dbReference type="Proteomes" id="UP001228905"/>
    </source>
</evidence>
<evidence type="ECO:0000259" key="4">
    <source>
        <dbReference type="PROSITE" id="PS51077"/>
    </source>
</evidence>
<feature type="domain" description="IclR-ED" evidence="5">
    <location>
        <begin position="68"/>
        <end position="241"/>
    </location>
</feature>
<dbReference type="InterPro" id="IPR036388">
    <property type="entry name" value="WH-like_DNA-bd_sf"/>
</dbReference>
<dbReference type="SMART" id="SM00346">
    <property type="entry name" value="HTH_ICLR"/>
    <property type="match status" value="1"/>
</dbReference>
<proteinExistence type="predicted"/>
<dbReference type="SUPFAM" id="SSF55781">
    <property type="entry name" value="GAF domain-like"/>
    <property type="match status" value="1"/>
</dbReference>
<reference evidence="6 7" key="1">
    <citation type="submission" date="2023-07" db="EMBL/GenBank/DDBJ databases">
        <title>Genomic Encyclopedia of Type Strains, Phase IV (KMG-IV): sequencing the most valuable type-strain genomes for metagenomic binning, comparative biology and taxonomic classification.</title>
        <authorList>
            <person name="Goeker M."/>
        </authorList>
    </citation>
    <scope>NUCLEOTIDE SEQUENCE [LARGE SCALE GENOMIC DNA]</scope>
    <source>
        <strain evidence="6 7">DSM 18695</strain>
    </source>
</reference>
<dbReference type="Pfam" id="PF09339">
    <property type="entry name" value="HTH_IclR"/>
    <property type="match status" value="1"/>
</dbReference>
<dbReference type="InterPro" id="IPR036390">
    <property type="entry name" value="WH_DNA-bd_sf"/>
</dbReference>
<dbReference type="SUPFAM" id="SSF46785">
    <property type="entry name" value="Winged helix' DNA-binding domain"/>
    <property type="match status" value="1"/>
</dbReference>
<evidence type="ECO:0000259" key="5">
    <source>
        <dbReference type="PROSITE" id="PS51078"/>
    </source>
</evidence>
<dbReference type="EMBL" id="JAUSVS010000001">
    <property type="protein sequence ID" value="MDQ0462842.1"/>
    <property type="molecule type" value="Genomic_DNA"/>
</dbReference>
<keyword evidence="7" id="KW-1185">Reference proteome</keyword>
<dbReference type="PANTHER" id="PTHR30136:SF35">
    <property type="entry name" value="HTH-TYPE TRANSCRIPTIONAL REGULATOR RV1719"/>
    <property type="match status" value="1"/>
</dbReference>
<dbReference type="Pfam" id="PF01614">
    <property type="entry name" value="IclR_C"/>
    <property type="match status" value="1"/>
</dbReference>
<feature type="domain" description="HTH iclR-type" evidence="4">
    <location>
        <begin position="5"/>
        <end position="67"/>
    </location>
</feature>
<evidence type="ECO:0000256" key="3">
    <source>
        <dbReference type="ARBA" id="ARBA00023163"/>
    </source>
</evidence>
<protein>
    <submittedName>
        <fullName evidence="6">DNA-binding IclR family transcriptional regulator</fullName>
    </submittedName>
</protein>
<dbReference type="Gene3D" id="1.10.10.10">
    <property type="entry name" value="Winged helix-like DNA-binding domain superfamily/Winged helix DNA-binding domain"/>
    <property type="match status" value="1"/>
</dbReference>
<keyword evidence="2 6" id="KW-0238">DNA-binding</keyword>
<evidence type="ECO:0000313" key="6">
    <source>
        <dbReference type="EMBL" id="MDQ0462842.1"/>
    </source>
</evidence>
<comment type="caution">
    <text evidence="6">The sequence shown here is derived from an EMBL/GenBank/DDBJ whole genome shotgun (WGS) entry which is preliminary data.</text>
</comment>
<name>A0ABU0IPE9_9CAUL</name>
<keyword evidence="1" id="KW-0805">Transcription regulation</keyword>
<gene>
    <name evidence="6" type="ORF">QO010_000590</name>
</gene>
<dbReference type="Proteomes" id="UP001228905">
    <property type="component" value="Unassembled WGS sequence"/>
</dbReference>
<evidence type="ECO:0000256" key="1">
    <source>
        <dbReference type="ARBA" id="ARBA00023015"/>
    </source>
</evidence>
<organism evidence="6 7">
    <name type="scientific">Caulobacter ginsengisoli</name>
    <dbReference type="NCBI Taxonomy" id="400775"/>
    <lineage>
        <taxon>Bacteria</taxon>
        <taxon>Pseudomonadati</taxon>
        <taxon>Pseudomonadota</taxon>
        <taxon>Alphaproteobacteria</taxon>
        <taxon>Caulobacterales</taxon>
        <taxon>Caulobacteraceae</taxon>
        <taxon>Caulobacter</taxon>
    </lineage>
</organism>
<keyword evidence="3" id="KW-0804">Transcription</keyword>
<dbReference type="InterPro" id="IPR050707">
    <property type="entry name" value="HTH_MetabolicPath_Reg"/>
</dbReference>
<dbReference type="PROSITE" id="PS51078">
    <property type="entry name" value="ICLR_ED"/>
    <property type="match status" value="1"/>
</dbReference>
<accession>A0ABU0IPE9</accession>
<dbReference type="PROSITE" id="PS51077">
    <property type="entry name" value="HTH_ICLR"/>
    <property type="match status" value="1"/>
</dbReference>
<sequence length="241" mass="26070">MTAVVKSAQRAFAVLELFERERRPLSLTQVVGLLGYPTSSAAALLKSLIVMGYLEYDRSSRTYGPTMRIVALGQWVRDQLFGNGAVLGAAQRLHAETGLTVVLAVQSDLHAQYLHLVHSGEPLRTAVTPGQLRPLASSGMGWLLLAAQPDREVRRLVRRIRYAGLEARVDMAALLARLHEVRVRGYAFSRDGVSPGFGLIGALMPATPNGRRLAIGLAGRTGELEAREADLAARLRAAVAL</sequence>
<evidence type="ECO:0000256" key="2">
    <source>
        <dbReference type="ARBA" id="ARBA00023125"/>
    </source>
</evidence>
<dbReference type="InterPro" id="IPR014757">
    <property type="entry name" value="Tscrpt_reg_IclR_C"/>
</dbReference>
<dbReference type="InterPro" id="IPR005471">
    <property type="entry name" value="Tscrpt_reg_IclR_N"/>
</dbReference>
<dbReference type="Gene3D" id="3.30.450.40">
    <property type="match status" value="1"/>
</dbReference>
<dbReference type="InterPro" id="IPR029016">
    <property type="entry name" value="GAF-like_dom_sf"/>
</dbReference>
<dbReference type="PANTHER" id="PTHR30136">
    <property type="entry name" value="HELIX-TURN-HELIX TRANSCRIPTIONAL REGULATOR, ICLR FAMILY"/>
    <property type="match status" value="1"/>
</dbReference>